<keyword evidence="3" id="KW-1185">Reference proteome</keyword>
<accession>A0AAD7VXC1</accession>
<dbReference type="PANTHER" id="PTHR47306">
    <property type="entry name" value="SI:CH211-178J18.4-RELATED"/>
    <property type="match status" value="1"/>
</dbReference>
<gene>
    <name evidence="2" type="ORF">AAFF_G00086990</name>
</gene>
<feature type="compositionally biased region" description="Acidic residues" evidence="1">
    <location>
        <begin position="211"/>
        <end position="220"/>
    </location>
</feature>
<organism evidence="2 3">
    <name type="scientific">Aldrovandia affinis</name>
    <dbReference type="NCBI Taxonomy" id="143900"/>
    <lineage>
        <taxon>Eukaryota</taxon>
        <taxon>Metazoa</taxon>
        <taxon>Chordata</taxon>
        <taxon>Craniata</taxon>
        <taxon>Vertebrata</taxon>
        <taxon>Euteleostomi</taxon>
        <taxon>Actinopterygii</taxon>
        <taxon>Neopterygii</taxon>
        <taxon>Teleostei</taxon>
        <taxon>Notacanthiformes</taxon>
        <taxon>Halosauridae</taxon>
        <taxon>Aldrovandia</taxon>
    </lineage>
</organism>
<protein>
    <recommendedName>
        <fullName evidence="4">Core-binding (CB) domain-containing protein</fullName>
    </recommendedName>
</protein>
<proteinExistence type="predicted"/>
<feature type="region of interest" description="Disordered" evidence="1">
    <location>
        <begin position="201"/>
        <end position="223"/>
    </location>
</feature>
<dbReference type="AlphaFoldDB" id="A0AAD7VXC1"/>
<comment type="caution">
    <text evidence="2">The sequence shown here is derived from an EMBL/GenBank/DDBJ whole genome shotgun (WGS) entry which is preliminary data.</text>
</comment>
<name>A0AAD7VXC1_9TELE</name>
<evidence type="ECO:0000256" key="1">
    <source>
        <dbReference type="SAM" id="MobiDB-lite"/>
    </source>
</evidence>
<sequence length="315" mass="36194">MDPQQPSLEFVRDREKSKLFFHQLTEAKLSKQTVQNYHKSLKRFLVYHTHSTNLRHEDATLHGDCRHFIEYIGVQQKCLSKQVSKEITQKRHDRLIEKDPLTPHDCLAVLKAARRDFLGVVGKACDKDSVLKLTECGFVLYYLEAVKEWDSRVSVQSGHCIVGVKEHKTAAQQVAVFALSDEEEMWFSIYYTHARPQVIKAQSKKRKRDEAEEESEGEAEKEERFFISTTGRPIYNASNDLNRLQAKYKVVLVTSQLARRVFETATKSMSDAEKSLVADYLTHSTVTAEKHYRMKQSGSIVRASQLLAQLAGDTR</sequence>
<dbReference type="EMBL" id="JAINUG010001543">
    <property type="protein sequence ID" value="KAJ8355195.1"/>
    <property type="molecule type" value="Genomic_DNA"/>
</dbReference>
<dbReference type="PANTHER" id="PTHR47306:SF2">
    <property type="entry name" value="CORE-BINDING (CB) DOMAIN-CONTAINING PROTEIN"/>
    <property type="match status" value="1"/>
</dbReference>
<evidence type="ECO:0000313" key="2">
    <source>
        <dbReference type="EMBL" id="KAJ8355195.1"/>
    </source>
</evidence>
<reference evidence="2" key="1">
    <citation type="journal article" date="2023" name="Science">
        <title>Genome structures resolve the early diversification of teleost fishes.</title>
        <authorList>
            <person name="Parey E."/>
            <person name="Louis A."/>
            <person name="Montfort J."/>
            <person name="Bouchez O."/>
            <person name="Roques C."/>
            <person name="Iampietro C."/>
            <person name="Lluch J."/>
            <person name="Castinel A."/>
            <person name="Donnadieu C."/>
            <person name="Desvignes T."/>
            <person name="Floi Bucao C."/>
            <person name="Jouanno E."/>
            <person name="Wen M."/>
            <person name="Mejri S."/>
            <person name="Dirks R."/>
            <person name="Jansen H."/>
            <person name="Henkel C."/>
            <person name="Chen W.J."/>
            <person name="Zahm M."/>
            <person name="Cabau C."/>
            <person name="Klopp C."/>
            <person name="Thompson A.W."/>
            <person name="Robinson-Rechavi M."/>
            <person name="Braasch I."/>
            <person name="Lecointre G."/>
            <person name="Bobe J."/>
            <person name="Postlethwait J.H."/>
            <person name="Berthelot C."/>
            <person name="Roest Crollius H."/>
            <person name="Guiguen Y."/>
        </authorList>
    </citation>
    <scope>NUCLEOTIDE SEQUENCE</scope>
    <source>
        <strain evidence="2">NC1722</strain>
    </source>
</reference>
<evidence type="ECO:0008006" key="4">
    <source>
        <dbReference type="Google" id="ProtNLM"/>
    </source>
</evidence>
<dbReference type="Proteomes" id="UP001221898">
    <property type="component" value="Unassembled WGS sequence"/>
</dbReference>
<evidence type="ECO:0000313" key="3">
    <source>
        <dbReference type="Proteomes" id="UP001221898"/>
    </source>
</evidence>